<evidence type="ECO:0000313" key="1">
    <source>
        <dbReference type="EMBL" id="CAB4299350.1"/>
    </source>
</evidence>
<gene>
    <name evidence="1" type="ORF">ORAREDHAP_LOCUS13388</name>
</gene>
<proteinExistence type="predicted"/>
<sequence length="312" mass="35055">MLATTPCCNDFGDGGSAAAYYRRLFWKINLAEPLLRKDDILHLGSETLDDVSLATALEDNRHWEQARNWARQLEASGGPWKSAVHHVTETQAESMVAEWKEFLWDVPEERIALWGHCQTLVINIPSLLTGSFSLYLKHLLTKIHLWCLVSMNWFPGWVIFPQTCRSFGKDLPARELHELLLLSLQWLSGMITLASPCGRGLCKRIIAVAKAAAILGISFSEAFDKQPIELLQLLSLKAQESFEEAHLLGLLAAHRGGYMDSQKEEGPAPLLWRFSDFLKWAELCPSEQEIGHSLMRLVITGQEVPQPASVLS</sequence>
<dbReference type="GO" id="GO:0005737">
    <property type="term" value="C:cytoplasm"/>
    <property type="evidence" value="ECO:0007669"/>
    <property type="project" value="TreeGrafter"/>
</dbReference>
<accession>A0A6J5WCA7</accession>
<dbReference type="EMBL" id="CAEKKB010000002">
    <property type="protein sequence ID" value="CAB4299350.1"/>
    <property type="molecule type" value="Genomic_DNA"/>
</dbReference>
<protein>
    <submittedName>
        <fullName evidence="1">Uncharacterized protein</fullName>
    </submittedName>
</protein>
<dbReference type="PANTHER" id="PTHR13650">
    <property type="entry name" value="SPATACSIN"/>
    <property type="match status" value="1"/>
</dbReference>
<dbReference type="AlphaFoldDB" id="A0A6J5WCA7"/>
<organism evidence="1 2">
    <name type="scientific">Prunus armeniaca</name>
    <name type="common">Apricot</name>
    <name type="synonym">Armeniaca vulgaris</name>
    <dbReference type="NCBI Taxonomy" id="36596"/>
    <lineage>
        <taxon>Eukaryota</taxon>
        <taxon>Viridiplantae</taxon>
        <taxon>Streptophyta</taxon>
        <taxon>Embryophyta</taxon>
        <taxon>Tracheophyta</taxon>
        <taxon>Spermatophyta</taxon>
        <taxon>Magnoliopsida</taxon>
        <taxon>eudicotyledons</taxon>
        <taxon>Gunneridae</taxon>
        <taxon>Pentapetalae</taxon>
        <taxon>rosids</taxon>
        <taxon>fabids</taxon>
        <taxon>Rosales</taxon>
        <taxon>Rosaceae</taxon>
        <taxon>Amygdaloideae</taxon>
        <taxon>Amygdaleae</taxon>
        <taxon>Prunus</taxon>
    </lineage>
</organism>
<evidence type="ECO:0000313" key="2">
    <source>
        <dbReference type="Proteomes" id="UP000507245"/>
    </source>
</evidence>
<dbReference type="InterPro" id="IPR028103">
    <property type="entry name" value="Spatacsin"/>
</dbReference>
<name>A0A6J5WCA7_PRUAR</name>
<dbReference type="OrthoDB" id="1711313at2759"/>
<reference evidence="2" key="1">
    <citation type="journal article" date="2020" name="Genome Biol.">
        <title>Gamete binning: chromosome-level and haplotype-resolved genome assembly enabled by high-throughput single-cell sequencing of gamete genomes.</title>
        <authorList>
            <person name="Campoy J.A."/>
            <person name="Sun H."/>
            <person name="Goel M."/>
            <person name="Jiao W.-B."/>
            <person name="Folz-Donahue K."/>
            <person name="Wang N."/>
            <person name="Rubio M."/>
            <person name="Liu C."/>
            <person name="Kukat C."/>
            <person name="Ruiz D."/>
            <person name="Huettel B."/>
            <person name="Schneeberger K."/>
        </authorList>
    </citation>
    <scope>NUCLEOTIDE SEQUENCE [LARGE SCALE GENOMIC DNA]</scope>
    <source>
        <strain evidence="2">cv. Rojo Pasion</strain>
    </source>
</reference>
<dbReference type="Proteomes" id="UP000507245">
    <property type="component" value="Unassembled WGS sequence"/>
</dbReference>
<dbReference type="PANTHER" id="PTHR13650:SF0">
    <property type="entry name" value="SPATACSIN"/>
    <property type="match status" value="1"/>
</dbReference>
<keyword evidence="2" id="KW-1185">Reference proteome</keyword>